<keyword evidence="1" id="KW-1133">Transmembrane helix</keyword>
<dbReference type="OrthoDB" id="7173378at2"/>
<protein>
    <submittedName>
        <fullName evidence="2">Membrane protein</fullName>
    </submittedName>
</protein>
<dbReference type="STRING" id="1486262.TM49_11240"/>
<organism evidence="2 3">
    <name type="scientific">Martelella endophytica</name>
    <dbReference type="NCBI Taxonomy" id="1486262"/>
    <lineage>
        <taxon>Bacteria</taxon>
        <taxon>Pseudomonadati</taxon>
        <taxon>Pseudomonadota</taxon>
        <taxon>Alphaproteobacteria</taxon>
        <taxon>Hyphomicrobiales</taxon>
        <taxon>Aurantimonadaceae</taxon>
        <taxon>Martelella</taxon>
    </lineage>
</organism>
<feature type="transmembrane region" description="Helical" evidence="1">
    <location>
        <begin position="33"/>
        <end position="54"/>
    </location>
</feature>
<dbReference type="AlphaFoldDB" id="A0A0D5LPR6"/>
<dbReference type="RefSeq" id="WP_045681326.1">
    <property type="nucleotide sequence ID" value="NZ_CP010803.1"/>
</dbReference>
<evidence type="ECO:0000313" key="2">
    <source>
        <dbReference type="EMBL" id="AJY46121.1"/>
    </source>
</evidence>
<keyword evidence="1" id="KW-0812">Transmembrane</keyword>
<name>A0A0D5LPR6_MAREN</name>
<gene>
    <name evidence="2" type="ORF">TM49_11240</name>
</gene>
<sequence length="119" mass="11691">MSFSTRILLFLGGITGAAGVMLAAASYHGGNAVLQSAALICLANGPALLGLSLLARATPVALGAGLVMALGTLLFAGDLAAVTYLGNSLFRMAAPVGGTAVIVGWLLAALAALLPARQD</sequence>
<dbReference type="InterPro" id="IPR006696">
    <property type="entry name" value="DUF423"/>
</dbReference>
<dbReference type="Proteomes" id="UP000032611">
    <property type="component" value="Chromosome"/>
</dbReference>
<feature type="transmembrane region" description="Helical" evidence="1">
    <location>
        <begin position="92"/>
        <end position="114"/>
    </location>
</feature>
<dbReference type="Pfam" id="PF04241">
    <property type="entry name" value="DUF423"/>
    <property type="match status" value="1"/>
</dbReference>
<reference evidence="2 3" key="1">
    <citation type="journal article" date="2015" name="Genome Announc.">
        <title>Complete genome sequence of Martelella endophytica YC6887, which has antifungal activity associated with a halophyte.</title>
        <authorList>
            <person name="Khan A."/>
            <person name="Khan H."/>
            <person name="Chung E.J."/>
            <person name="Hossain M.T."/>
            <person name="Chung Y.R."/>
        </authorList>
    </citation>
    <scope>NUCLEOTIDE SEQUENCE [LARGE SCALE GENOMIC DNA]</scope>
    <source>
        <strain evidence="2">YC6887</strain>
    </source>
</reference>
<dbReference type="EMBL" id="CP010803">
    <property type="protein sequence ID" value="AJY46121.1"/>
    <property type="molecule type" value="Genomic_DNA"/>
</dbReference>
<accession>A0A0D5LPR6</accession>
<dbReference type="PATRIC" id="fig|1486262.3.peg.2328"/>
<keyword evidence="1" id="KW-0472">Membrane</keyword>
<evidence type="ECO:0000313" key="3">
    <source>
        <dbReference type="Proteomes" id="UP000032611"/>
    </source>
</evidence>
<dbReference type="HOGENOM" id="CLU_096548_2_0_5"/>
<feature type="transmembrane region" description="Helical" evidence="1">
    <location>
        <begin position="7"/>
        <end position="27"/>
    </location>
</feature>
<feature type="transmembrane region" description="Helical" evidence="1">
    <location>
        <begin position="61"/>
        <end position="86"/>
    </location>
</feature>
<evidence type="ECO:0000256" key="1">
    <source>
        <dbReference type="SAM" id="Phobius"/>
    </source>
</evidence>
<keyword evidence="3" id="KW-1185">Reference proteome</keyword>
<dbReference type="KEGG" id="mey:TM49_11240"/>
<proteinExistence type="predicted"/>